<keyword evidence="3" id="KW-1185">Reference proteome</keyword>
<accession>A0A8S1WP94</accession>
<dbReference type="Proteomes" id="UP000683925">
    <property type="component" value="Unassembled WGS sequence"/>
</dbReference>
<dbReference type="EMBL" id="CAJJDP010000098">
    <property type="protein sequence ID" value="CAD8191042.1"/>
    <property type="molecule type" value="Genomic_DNA"/>
</dbReference>
<evidence type="ECO:0000313" key="3">
    <source>
        <dbReference type="Proteomes" id="UP000683925"/>
    </source>
</evidence>
<feature type="compositionally biased region" description="Basic and acidic residues" evidence="1">
    <location>
        <begin position="157"/>
        <end position="172"/>
    </location>
</feature>
<evidence type="ECO:0000256" key="1">
    <source>
        <dbReference type="SAM" id="MobiDB-lite"/>
    </source>
</evidence>
<evidence type="ECO:0000313" key="2">
    <source>
        <dbReference type="EMBL" id="CAD8191042.1"/>
    </source>
</evidence>
<comment type="caution">
    <text evidence="2">The sequence shown here is derived from an EMBL/GenBank/DDBJ whole genome shotgun (WGS) entry which is preliminary data.</text>
</comment>
<protein>
    <submittedName>
        <fullName evidence="2">Uncharacterized protein</fullName>
    </submittedName>
</protein>
<proteinExistence type="predicted"/>
<reference evidence="2" key="1">
    <citation type="submission" date="2021-01" db="EMBL/GenBank/DDBJ databases">
        <authorList>
            <consortium name="Genoscope - CEA"/>
            <person name="William W."/>
        </authorList>
    </citation>
    <scope>NUCLEOTIDE SEQUENCE</scope>
</reference>
<gene>
    <name evidence="2" type="ORF">POCTA_138.1.T0990004</name>
</gene>
<sequence>MLFEYVQIISTREDESLSIEALGEIAKQLAFNYNFMILTRKFKEFQELQKLKESSHSLPQCLSCNLMLIVSINREHFPLMQLLHNMTTQLAKVQNCTNKQSCKLVNMNLQSNRKLQSSQNMVRISFKKKYLTHSVIQIQKNEHTLVYQVSVSNQQDGSKDDVQDNHQHPNFN</sequence>
<dbReference type="AlphaFoldDB" id="A0A8S1WP94"/>
<organism evidence="2 3">
    <name type="scientific">Paramecium octaurelia</name>
    <dbReference type="NCBI Taxonomy" id="43137"/>
    <lineage>
        <taxon>Eukaryota</taxon>
        <taxon>Sar</taxon>
        <taxon>Alveolata</taxon>
        <taxon>Ciliophora</taxon>
        <taxon>Intramacronucleata</taxon>
        <taxon>Oligohymenophorea</taxon>
        <taxon>Peniculida</taxon>
        <taxon>Parameciidae</taxon>
        <taxon>Paramecium</taxon>
    </lineage>
</organism>
<name>A0A8S1WP94_PAROT</name>
<feature type="region of interest" description="Disordered" evidence="1">
    <location>
        <begin position="153"/>
        <end position="172"/>
    </location>
</feature>